<name>A0A8H2X4Q9_9AGAM</name>
<dbReference type="GO" id="GO:0016705">
    <property type="term" value="F:oxidoreductase activity, acting on paired donors, with incorporation or reduction of molecular oxygen"/>
    <property type="evidence" value="ECO:0007669"/>
    <property type="project" value="InterPro"/>
</dbReference>
<dbReference type="Gene3D" id="1.10.630.10">
    <property type="entry name" value="Cytochrome P450"/>
    <property type="match status" value="1"/>
</dbReference>
<dbReference type="CDD" id="cd11065">
    <property type="entry name" value="CYP64-like"/>
    <property type="match status" value="1"/>
</dbReference>
<gene>
    <name evidence="11" type="ORF">RDB_LOCUS49308</name>
</gene>
<dbReference type="EMBL" id="CAJMWR010001131">
    <property type="protein sequence ID" value="CAE6416125.1"/>
    <property type="molecule type" value="Genomic_DNA"/>
</dbReference>
<dbReference type="GO" id="GO:0020037">
    <property type="term" value="F:heme binding"/>
    <property type="evidence" value="ECO:0007669"/>
    <property type="project" value="InterPro"/>
</dbReference>
<evidence type="ECO:0000256" key="8">
    <source>
        <dbReference type="ARBA" id="ARBA00023033"/>
    </source>
</evidence>
<dbReference type="InterPro" id="IPR017972">
    <property type="entry name" value="Cyt_P450_CS"/>
</dbReference>
<evidence type="ECO:0000256" key="1">
    <source>
        <dbReference type="ARBA" id="ARBA00001971"/>
    </source>
</evidence>
<dbReference type="Proteomes" id="UP000663840">
    <property type="component" value="Unassembled WGS sequence"/>
</dbReference>
<evidence type="ECO:0000256" key="6">
    <source>
        <dbReference type="ARBA" id="ARBA00023002"/>
    </source>
</evidence>
<evidence type="ECO:0000313" key="12">
    <source>
        <dbReference type="Proteomes" id="UP000663840"/>
    </source>
</evidence>
<dbReference type="GO" id="GO:0004497">
    <property type="term" value="F:monooxygenase activity"/>
    <property type="evidence" value="ECO:0007669"/>
    <property type="project" value="UniProtKB-KW"/>
</dbReference>
<accession>A0A8H2X4Q9</accession>
<sequence>MINNILFACILLFPLKLALIRRYLLGSFGRRLRHPPSIRSLPVVGHALSLPPGLDHINFLDMGKKLGSDIIHLNIMGQSIVVLNSAQAASDLLDKRSAIYSDRVNAPMVNDRALLDWSDFGGMLPYNDAWRRQRRRMTNWLNPRSVIQFNGLQQDEARLLLGRLLHLSGTPGLFEKVKHQFSFTTGSTMLRLIYGYRPKEDQDSIYVNALQASINLFQSTMISNFLVNAFPILARVPDWVPGTGWKRTARKWREQKNEAVNAPYEWTKQQIAKGNFEHSILSSLLQEDESSSELSIADQEKELKQLCYTLFVGGTDTLATAFLSFVAAMVTNPETQKKAQNEIDSVIGYATRLPTLADSSQLPYIRQLTLEVMRWLPTAPTGGPPHACSQDDIYRGYNIQNGTMVMGNVWAMSRDEVLYKDPERFDPERFADPDVVPPPGFGWGRRKCPGTHFAEASLFLVISSMLTTFALCCKVDKNGKEITPRIEGDYNQLALTIKPFEFEIRPRSEEHRQLILDNIPKD</sequence>
<comment type="cofactor">
    <cofactor evidence="1 9">
        <name>heme</name>
        <dbReference type="ChEBI" id="CHEBI:30413"/>
    </cofactor>
</comment>
<evidence type="ECO:0000256" key="3">
    <source>
        <dbReference type="ARBA" id="ARBA00010617"/>
    </source>
</evidence>
<dbReference type="PANTHER" id="PTHR46300:SF7">
    <property type="entry name" value="P450, PUTATIVE (EUROFUNG)-RELATED"/>
    <property type="match status" value="1"/>
</dbReference>
<feature type="binding site" description="axial binding residue" evidence="9">
    <location>
        <position position="448"/>
    </location>
    <ligand>
        <name>heme</name>
        <dbReference type="ChEBI" id="CHEBI:30413"/>
    </ligand>
    <ligandPart>
        <name>Fe</name>
        <dbReference type="ChEBI" id="CHEBI:18248"/>
    </ligandPart>
</feature>
<evidence type="ECO:0000256" key="4">
    <source>
        <dbReference type="ARBA" id="ARBA00022617"/>
    </source>
</evidence>
<comment type="similarity">
    <text evidence="3 10">Belongs to the cytochrome P450 family.</text>
</comment>
<dbReference type="PROSITE" id="PS00086">
    <property type="entry name" value="CYTOCHROME_P450"/>
    <property type="match status" value="1"/>
</dbReference>
<dbReference type="InterPro" id="IPR050364">
    <property type="entry name" value="Cytochrome_P450_fung"/>
</dbReference>
<dbReference type="SUPFAM" id="SSF48264">
    <property type="entry name" value="Cytochrome P450"/>
    <property type="match status" value="1"/>
</dbReference>
<dbReference type="InterPro" id="IPR036396">
    <property type="entry name" value="Cyt_P450_sf"/>
</dbReference>
<dbReference type="AlphaFoldDB" id="A0A8H2X4Q9"/>
<dbReference type="PANTHER" id="PTHR46300">
    <property type="entry name" value="P450, PUTATIVE (EUROFUNG)-RELATED-RELATED"/>
    <property type="match status" value="1"/>
</dbReference>
<comment type="pathway">
    <text evidence="2">Secondary metabolite biosynthesis.</text>
</comment>
<dbReference type="Pfam" id="PF00067">
    <property type="entry name" value="p450"/>
    <property type="match status" value="1"/>
</dbReference>
<dbReference type="PRINTS" id="PR00463">
    <property type="entry name" value="EP450I"/>
</dbReference>
<keyword evidence="7 9" id="KW-0408">Iron</keyword>
<evidence type="ECO:0000313" key="11">
    <source>
        <dbReference type="EMBL" id="CAE6416125.1"/>
    </source>
</evidence>
<comment type="caution">
    <text evidence="11">The sequence shown here is derived from an EMBL/GenBank/DDBJ whole genome shotgun (WGS) entry which is preliminary data.</text>
</comment>
<keyword evidence="4 9" id="KW-0349">Heme</keyword>
<dbReference type="InterPro" id="IPR002401">
    <property type="entry name" value="Cyt_P450_E_grp-I"/>
</dbReference>
<evidence type="ECO:0000256" key="10">
    <source>
        <dbReference type="RuleBase" id="RU000461"/>
    </source>
</evidence>
<keyword evidence="5 9" id="KW-0479">Metal-binding</keyword>
<evidence type="ECO:0000256" key="7">
    <source>
        <dbReference type="ARBA" id="ARBA00023004"/>
    </source>
</evidence>
<evidence type="ECO:0000256" key="9">
    <source>
        <dbReference type="PIRSR" id="PIRSR602401-1"/>
    </source>
</evidence>
<keyword evidence="6 10" id="KW-0560">Oxidoreductase</keyword>
<evidence type="ECO:0000256" key="5">
    <source>
        <dbReference type="ARBA" id="ARBA00022723"/>
    </source>
</evidence>
<organism evidence="11 12">
    <name type="scientific">Rhizoctonia solani</name>
    <dbReference type="NCBI Taxonomy" id="456999"/>
    <lineage>
        <taxon>Eukaryota</taxon>
        <taxon>Fungi</taxon>
        <taxon>Dikarya</taxon>
        <taxon>Basidiomycota</taxon>
        <taxon>Agaricomycotina</taxon>
        <taxon>Agaricomycetes</taxon>
        <taxon>Cantharellales</taxon>
        <taxon>Ceratobasidiaceae</taxon>
        <taxon>Rhizoctonia</taxon>
    </lineage>
</organism>
<dbReference type="GO" id="GO:0005506">
    <property type="term" value="F:iron ion binding"/>
    <property type="evidence" value="ECO:0007669"/>
    <property type="project" value="InterPro"/>
</dbReference>
<evidence type="ECO:0008006" key="13">
    <source>
        <dbReference type="Google" id="ProtNLM"/>
    </source>
</evidence>
<keyword evidence="8 10" id="KW-0503">Monooxygenase</keyword>
<evidence type="ECO:0000256" key="2">
    <source>
        <dbReference type="ARBA" id="ARBA00005179"/>
    </source>
</evidence>
<reference evidence="11" key="1">
    <citation type="submission" date="2021-01" db="EMBL/GenBank/DDBJ databases">
        <authorList>
            <person name="Kaushik A."/>
        </authorList>
    </citation>
    <scope>NUCLEOTIDE SEQUENCE</scope>
    <source>
        <strain evidence="11">AG1-1A</strain>
    </source>
</reference>
<dbReference type="InterPro" id="IPR001128">
    <property type="entry name" value="Cyt_P450"/>
</dbReference>
<protein>
    <recommendedName>
        <fullName evidence="13">O-methylsterigmatocystin oxidoreductase</fullName>
    </recommendedName>
</protein>
<proteinExistence type="inferred from homology"/>